<accession>A0ABR2DMZ9</accession>
<evidence type="ECO:0000313" key="1">
    <source>
        <dbReference type="EMBL" id="KAK8542481.1"/>
    </source>
</evidence>
<reference evidence="1 2" key="1">
    <citation type="journal article" date="2024" name="G3 (Bethesda)">
        <title>Genome assembly of Hibiscus sabdariffa L. provides insights into metabolisms of medicinal natural products.</title>
        <authorList>
            <person name="Kim T."/>
        </authorList>
    </citation>
    <scope>NUCLEOTIDE SEQUENCE [LARGE SCALE GENOMIC DNA]</scope>
    <source>
        <strain evidence="1">TK-2024</strain>
        <tissue evidence="1">Old leaves</tissue>
    </source>
</reference>
<dbReference type="Proteomes" id="UP001472677">
    <property type="component" value="Unassembled WGS sequence"/>
</dbReference>
<proteinExistence type="predicted"/>
<organism evidence="1 2">
    <name type="scientific">Hibiscus sabdariffa</name>
    <name type="common">roselle</name>
    <dbReference type="NCBI Taxonomy" id="183260"/>
    <lineage>
        <taxon>Eukaryota</taxon>
        <taxon>Viridiplantae</taxon>
        <taxon>Streptophyta</taxon>
        <taxon>Embryophyta</taxon>
        <taxon>Tracheophyta</taxon>
        <taxon>Spermatophyta</taxon>
        <taxon>Magnoliopsida</taxon>
        <taxon>eudicotyledons</taxon>
        <taxon>Gunneridae</taxon>
        <taxon>Pentapetalae</taxon>
        <taxon>rosids</taxon>
        <taxon>malvids</taxon>
        <taxon>Malvales</taxon>
        <taxon>Malvaceae</taxon>
        <taxon>Malvoideae</taxon>
        <taxon>Hibiscus</taxon>
    </lineage>
</organism>
<gene>
    <name evidence="1" type="ORF">V6N12_015077</name>
</gene>
<sequence>MKFMESDRIRIRIVEMMEYFVIASPAGGNTTKEDVDLDLFMEKALLSVFSSAELCFSVLRATVDALETERLLLNITPNVSPSSDDSRGGLASRRSFGNSMVVPCLVSEIR</sequence>
<dbReference type="EMBL" id="JBBPBM010000024">
    <property type="protein sequence ID" value="KAK8542481.1"/>
    <property type="molecule type" value="Genomic_DNA"/>
</dbReference>
<keyword evidence="2" id="KW-1185">Reference proteome</keyword>
<name>A0ABR2DMZ9_9ROSI</name>
<comment type="caution">
    <text evidence="1">The sequence shown here is derived from an EMBL/GenBank/DDBJ whole genome shotgun (WGS) entry which is preliminary data.</text>
</comment>
<evidence type="ECO:0000313" key="2">
    <source>
        <dbReference type="Proteomes" id="UP001472677"/>
    </source>
</evidence>
<protein>
    <submittedName>
        <fullName evidence="1">Uncharacterized protein</fullName>
    </submittedName>
</protein>